<dbReference type="OrthoDB" id="7569823at2"/>
<evidence type="ECO:0000256" key="1">
    <source>
        <dbReference type="SAM" id="SignalP"/>
    </source>
</evidence>
<accession>A0A4U1L3K5</accession>
<dbReference type="Proteomes" id="UP000309138">
    <property type="component" value="Unassembled WGS sequence"/>
</dbReference>
<protein>
    <submittedName>
        <fullName evidence="2">Uncharacterized protein</fullName>
    </submittedName>
</protein>
<dbReference type="AlphaFoldDB" id="A0A4U1L3K5"/>
<dbReference type="RefSeq" id="WP_136943227.1">
    <property type="nucleotide sequence ID" value="NZ_SWKR01000002.1"/>
</dbReference>
<evidence type="ECO:0000313" key="3">
    <source>
        <dbReference type="Proteomes" id="UP000309138"/>
    </source>
</evidence>
<sequence length="109" mass="12303">MKKLSIGLAGLAVAIAALPATASAQNWQSINQRQARIEARITQGMRNGALTRPEAVRLRTQLNQLAGLEARYRRTGGGLNQAERRDLDRRFDLLSQRVRVQKNDRQVRR</sequence>
<gene>
    <name evidence="2" type="ORF">FBR43_11340</name>
</gene>
<reference evidence="2 3" key="1">
    <citation type="submission" date="2019-04" db="EMBL/GenBank/DDBJ databases">
        <authorList>
            <person name="Yang Y."/>
            <person name="Wei D."/>
        </authorList>
    </citation>
    <scope>NUCLEOTIDE SEQUENCE [LARGE SCALE GENOMIC DNA]</scope>
    <source>
        <strain evidence="2 3">L-1-4w-11</strain>
    </source>
</reference>
<dbReference type="EMBL" id="SWKR01000002">
    <property type="protein sequence ID" value="TKD51282.1"/>
    <property type="molecule type" value="Genomic_DNA"/>
</dbReference>
<evidence type="ECO:0000313" key="2">
    <source>
        <dbReference type="EMBL" id="TKD51282.1"/>
    </source>
</evidence>
<comment type="caution">
    <text evidence="2">The sequence shown here is derived from an EMBL/GenBank/DDBJ whole genome shotgun (WGS) entry which is preliminary data.</text>
</comment>
<proteinExistence type="predicted"/>
<keyword evidence="3" id="KW-1185">Reference proteome</keyword>
<keyword evidence="1" id="KW-0732">Signal</keyword>
<name>A0A4U1L3K5_9SPHN</name>
<feature type="chain" id="PRO_5020292661" evidence="1">
    <location>
        <begin position="23"/>
        <end position="109"/>
    </location>
</feature>
<organism evidence="2 3">
    <name type="scientific">Sphingomonas baiyangensis</name>
    <dbReference type="NCBI Taxonomy" id="2572576"/>
    <lineage>
        <taxon>Bacteria</taxon>
        <taxon>Pseudomonadati</taxon>
        <taxon>Pseudomonadota</taxon>
        <taxon>Alphaproteobacteria</taxon>
        <taxon>Sphingomonadales</taxon>
        <taxon>Sphingomonadaceae</taxon>
        <taxon>Sphingomonas</taxon>
    </lineage>
</organism>
<feature type="signal peptide" evidence="1">
    <location>
        <begin position="1"/>
        <end position="22"/>
    </location>
</feature>